<dbReference type="InterPro" id="IPR032466">
    <property type="entry name" value="Metal_Hydrolase"/>
</dbReference>
<dbReference type="OrthoDB" id="664222at2"/>
<dbReference type="EMBL" id="FUZF01000005">
    <property type="protein sequence ID" value="SKB64023.1"/>
    <property type="molecule type" value="Genomic_DNA"/>
</dbReference>
<dbReference type="STRING" id="1513896.SAMN05660841_01623"/>
<name>A0A1T5CXE1_9SPHI</name>
<feature type="binding site" evidence="1">
    <location>
        <position position="181"/>
    </location>
    <ligand>
        <name>a divalent metal cation</name>
        <dbReference type="ChEBI" id="CHEBI:60240"/>
        <label>1</label>
    </ligand>
</feature>
<gene>
    <name evidence="2" type="ORF">SAMN05660841_01623</name>
</gene>
<keyword evidence="3" id="KW-1185">Reference proteome</keyword>
<dbReference type="PANTHER" id="PTHR46124">
    <property type="entry name" value="D-AMINOACYL-TRNA DEACYLASE"/>
    <property type="match status" value="1"/>
</dbReference>
<dbReference type="GO" id="GO:0016788">
    <property type="term" value="F:hydrolase activity, acting on ester bonds"/>
    <property type="evidence" value="ECO:0007669"/>
    <property type="project" value="InterPro"/>
</dbReference>
<dbReference type="SUPFAM" id="SSF51556">
    <property type="entry name" value="Metallo-dependent hydrolases"/>
    <property type="match status" value="1"/>
</dbReference>
<feature type="binding site" evidence="1">
    <location>
        <position position="134"/>
    </location>
    <ligand>
        <name>a divalent metal cation</name>
        <dbReference type="ChEBI" id="CHEBI:60240"/>
        <label>2</label>
    </ligand>
</feature>
<protein>
    <submittedName>
        <fullName evidence="2">TatD DNase family protein</fullName>
    </submittedName>
</protein>
<dbReference type="PANTHER" id="PTHR46124:SF3">
    <property type="entry name" value="HYDROLASE"/>
    <property type="match status" value="1"/>
</dbReference>
<organism evidence="2 3">
    <name type="scientific">Sphingobacterium nematocida</name>
    <dbReference type="NCBI Taxonomy" id="1513896"/>
    <lineage>
        <taxon>Bacteria</taxon>
        <taxon>Pseudomonadati</taxon>
        <taxon>Bacteroidota</taxon>
        <taxon>Sphingobacteriia</taxon>
        <taxon>Sphingobacteriales</taxon>
        <taxon>Sphingobacteriaceae</taxon>
        <taxon>Sphingobacterium</taxon>
    </lineage>
</organism>
<accession>A0A1T5CXE1</accession>
<dbReference type="CDD" id="cd01310">
    <property type="entry name" value="TatD_DNAse"/>
    <property type="match status" value="1"/>
</dbReference>
<dbReference type="Gene3D" id="3.20.20.140">
    <property type="entry name" value="Metal-dependent hydrolases"/>
    <property type="match status" value="1"/>
</dbReference>
<dbReference type="PIRSF" id="PIRSF005902">
    <property type="entry name" value="DNase_TatD"/>
    <property type="match status" value="1"/>
</dbReference>
<evidence type="ECO:0000256" key="1">
    <source>
        <dbReference type="PIRSR" id="PIRSR005902-1"/>
    </source>
</evidence>
<dbReference type="RefSeq" id="WP_079642581.1">
    <property type="nucleotide sequence ID" value="NZ_FUZF01000005.1"/>
</dbReference>
<feature type="binding site" evidence="1">
    <location>
        <position position="110"/>
    </location>
    <ligand>
        <name>a divalent metal cation</name>
        <dbReference type="ChEBI" id="CHEBI:60240"/>
        <label>2</label>
    </ligand>
</feature>
<proteinExistence type="predicted"/>
<sequence>MMHITPPFIDIHTHSRLDIPDILQVRNHIIGRDQIMGDGVYTAGIHPWYIDRPLSEQWEQLEVAVIKKEVIAIGECGLDKQCKTDWDLQLEIFQRQIKLANTINKPLIIHSVRAYQEIMQQLILQEAQTPIIFHGFNKKTELARQLLQKGYYLSLGTDILQGRQDALIFEIPLNRLFLETDNKTTNIVDIFSYFCAARKISLATLKQQVMENLEQVFNYRIEE</sequence>
<keyword evidence="1" id="KW-0479">Metal-binding</keyword>
<dbReference type="GO" id="GO:0005829">
    <property type="term" value="C:cytosol"/>
    <property type="evidence" value="ECO:0007669"/>
    <property type="project" value="TreeGrafter"/>
</dbReference>
<dbReference type="InterPro" id="IPR001130">
    <property type="entry name" value="TatD-like"/>
</dbReference>
<dbReference type="GO" id="GO:0046872">
    <property type="term" value="F:metal ion binding"/>
    <property type="evidence" value="ECO:0007669"/>
    <property type="project" value="UniProtKB-KW"/>
</dbReference>
<evidence type="ECO:0000313" key="3">
    <source>
        <dbReference type="Proteomes" id="UP000190150"/>
    </source>
</evidence>
<reference evidence="3" key="1">
    <citation type="submission" date="2017-02" db="EMBL/GenBank/DDBJ databases">
        <authorList>
            <person name="Varghese N."/>
            <person name="Submissions S."/>
        </authorList>
    </citation>
    <scope>NUCLEOTIDE SEQUENCE [LARGE SCALE GENOMIC DNA]</scope>
    <source>
        <strain evidence="3">DSM 24091</strain>
    </source>
</reference>
<feature type="binding site" evidence="1">
    <location>
        <position position="75"/>
    </location>
    <ligand>
        <name>a divalent metal cation</name>
        <dbReference type="ChEBI" id="CHEBI:60240"/>
        <label>1</label>
    </ligand>
</feature>
<dbReference type="AlphaFoldDB" id="A0A1T5CXE1"/>
<evidence type="ECO:0000313" key="2">
    <source>
        <dbReference type="EMBL" id="SKB64023.1"/>
    </source>
</evidence>
<dbReference type="Proteomes" id="UP000190150">
    <property type="component" value="Unassembled WGS sequence"/>
</dbReference>
<dbReference type="Pfam" id="PF01026">
    <property type="entry name" value="TatD_DNase"/>
    <property type="match status" value="1"/>
</dbReference>